<gene>
    <name evidence="2" type="ORF">CINC_LOCUS6192</name>
</gene>
<feature type="region of interest" description="Disordered" evidence="1">
    <location>
        <begin position="153"/>
        <end position="218"/>
    </location>
</feature>
<feature type="compositionally biased region" description="Basic residues" evidence="1">
    <location>
        <begin position="155"/>
        <end position="175"/>
    </location>
</feature>
<evidence type="ECO:0000313" key="3">
    <source>
        <dbReference type="Proteomes" id="UP001154114"/>
    </source>
</evidence>
<sequence length="234" mass="25233">MLAPNTTPDPQGDGSEHRLVTASMYVKCASGRRRRRRRGGAASSARRDCQTAGWCEARSAGADATRDLFVRPHGLRRNVRGAGLACAAPPSALEYKYEQRKTQICNRPVARPVPPSAIAWPYRWLFALTECGEQRSPAARLCARVCTTRTQPRAAHTRAPVRKARFGGRAGRRGGGRGAGAGAGQRPPHTRAPHAHTRAAPRPCVSNERARQPTDSTSLKFASSLIDVALPTGL</sequence>
<feature type="compositionally biased region" description="Basic residues" evidence="1">
    <location>
        <begin position="188"/>
        <end position="199"/>
    </location>
</feature>
<evidence type="ECO:0000313" key="2">
    <source>
        <dbReference type="EMBL" id="CAD0203880.1"/>
    </source>
</evidence>
<protein>
    <submittedName>
        <fullName evidence="2">Uncharacterized protein</fullName>
    </submittedName>
</protein>
<accession>A0A9N8Q1L8</accession>
<dbReference type="Proteomes" id="UP001154114">
    <property type="component" value="Chromosome 20"/>
</dbReference>
<evidence type="ECO:0000256" key="1">
    <source>
        <dbReference type="SAM" id="MobiDB-lite"/>
    </source>
</evidence>
<reference evidence="2" key="1">
    <citation type="submission" date="2021-12" db="EMBL/GenBank/DDBJ databases">
        <authorList>
            <person name="King R."/>
        </authorList>
    </citation>
    <scope>NUCLEOTIDE SEQUENCE</scope>
</reference>
<dbReference type="OrthoDB" id="7471339at2759"/>
<dbReference type="EMBL" id="LR824023">
    <property type="protein sequence ID" value="CAD0203880.1"/>
    <property type="molecule type" value="Genomic_DNA"/>
</dbReference>
<dbReference type="AlphaFoldDB" id="A0A9N8Q1L8"/>
<keyword evidence="3" id="KW-1185">Reference proteome</keyword>
<organism evidence="2 3">
    <name type="scientific">Chrysodeixis includens</name>
    <name type="common">Soybean looper</name>
    <name type="synonym">Pseudoplusia includens</name>
    <dbReference type="NCBI Taxonomy" id="689277"/>
    <lineage>
        <taxon>Eukaryota</taxon>
        <taxon>Metazoa</taxon>
        <taxon>Ecdysozoa</taxon>
        <taxon>Arthropoda</taxon>
        <taxon>Hexapoda</taxon>
        <taxon>Insecta</taxon>
        <taxon>Pterygota</taxon>
        <taxon>Neoptera</taxon>
        <taxon>Endopterygota</taxon>
        <taxon>Lepidoptera</taxon>
        <taxon>Glossata</taxon>
        <taxon>Ditrysia</taxon>
        <taxon>Noctuoidea</taxon>
        <taxon>Noctuidae</taxon>
        <taxon>Plusiinae</taxon>
        <taxon>Chrysodeixis</taxon>
    </lineage>
</organism>
<proteinExistence type="predicted"/>
<name>A0A9N8Q1L8_CHRIL</name>